<name>A0A3Q3A1C0_KRYMA</name>
<dbReference type="OMA" id="HVAQRDW"/>
<dbReference type="PANTHER" id="PTHR31666">
    <property type="entry name" value="PROTEIN CXORF40A-RELATED"/>
    <property type="match status" value="1"/>
</dbReference>
<dbReference type="PANTHER" id="PTHR31666:SF0">
    <property type="entry name" value="PROTEIN EOLA1-RELATED"/>
    <property type="match status" value="1"/>
</dbReference>
<sequence length="152" mass="17239">MLWCLSFRQPYAGLVLNGVKTLESRWRPLLGPLENQTLAVHVAWRDWEGDEWQSVLSGPMGMSRTQIQDLLDSGERFGRGVVAGLVDVGGTWVCPTSPQEEELHHLERSAVLIGLQDKHLTHLSNPRWLKEPLTTRGRRDLWTVEIPAELLP</sequence>
<dbReference type="Ensembl" id="ENSKMAT00000010164.1">
    <property type="protein sequence ID" value="ENSKMAP00000010003.1"/>
    <property type="gene ID" value="ENSKMAG00000007509.1"/>
</dbReference>
<organism evidence="1 2">
    <name type="scientific">Kryptolebias marmoratus</name>
    <name type="common">Mangrove killifish</name>
    <name type="synonym">Rivulus marmoratus</name>
    <dbReference type="NCBI Taxonomy" id="37003"/>
    <lineage>
        <taxon>Eukaryota</taxon>
        <taxon>Metazoa</taxon>
        <taxon>Chordata</taxon>
        <taxon>Craniata</taxon>
        <taxon>Vertebrata</taxon>
        <taxon>Euteleostomi</taxon>
        <taxon>Actinopterygii</taxon>
        <taxon>Neopterygii</taxon>
        <taxon>Teleostei</taxon>
        <taxon>Neoteleostei</taxon>
        <taxon>Acanthomorphata</taxon>
        <taxon>Ovalentaria</taxon>
        <taxon>Atherinomorphae</taxon>
        <taxon>Cyprinodontiformes</taxon>
        <taxon>Rivulidae</taxon>
        <taxon>Kryptolebias</taxon>
    </lineage>
</organism>
<dbReference type="GeneTree" id="ENSGT00390000012182"/>
<protein>
    <submittedName>
        <fullName evidence="1">Endothelium and lymphocyte associated ASCH domain 1</fullName>
    </submittedName>
</protein>
<evidence type="ECO:0000313" key="2">
    <source>
        <dbReference type="Proteomes" id="UP000264800"/>
    </source>
</evidence>
<accession>A0A3Q3A1C0</accession>
<dbReference type="Proteomes" id="UP000264800">
    <property type="component" value="Unplaced"/>
</dbReference>
<reference evidence="1" key="1">
    <citation type="submission" date="2025-08" db="UniProtKB">
        <authorList>
            <consortium name="Ensembl"/>
        </authorList>
    </citation>
    <scope>IDENTIFICATION</scope>
</reference>
<proteinExistence type="predicted"/>
<dbReference type="InterPro" id="IPR015947">
    <property type="entry name" value="PUA-like_sf"/>
</dbReference>
<dbReference type="AlphaFoldDB" id="A0A3Q3A1C0"/>
<keyword evidence="2" id="KW-1185">Reference proteome</keyword>
<dbReference type="InterPro" id="IPR033615">
    <property type="entry name" value="EOLA1/EOLA2"/>
</dbReference>
<reference evidence="1" key="2">
    <citation type="submission" date="2025-09" db="UniProtKB">
        <authorList>
            <consortium name="Ensembl"/>
        </authorList>
    </citation>
    <scope>IDENTIFICATION</scope>
</reference>
<evidence type="ECO:0000313" key="1">
    <source>
        <dbReference type="Ensembl" id="ENSKMAP00000010003.1"/>
    </source>
</evidence>
<dbReference type="SUPFAM" id="SSF88697">
    <property type="entry name" value="PUA domain-like"/>
    <property type="match status" value="1"/>
</dbReference>